<dbReference type="EMBL" id="CP069023">
    <property type="protein sequence ID" value="QRC91418.1"/>
    <property type="molecule type" value="Genomic_DNA"/>
</dbReference>
<organism evidence="2 3">
    <name type="scientific">Phaeosphaeria nodorum (strain SN15 / ATCC MYA-4574 / FGSC 10173)</name>
    <name type="common">Glume blotch fungus</name>
    <name type="synonym">Parastagonospora nodorum</name>
    <dbReference type="NCBI Taxonomy" id="321614"/>
    <lineage>
        <taxon>Eukaryota</taxon>
        <taxon>Fungi</taxon>
        <taxon>Dikarya</taxon>
        <taxon>Ascomycota</taxon>
        <taxon>Pezizomycotina</taxon>
        <taxon>Dothideomycetes</taxon>
        <taxon>Pleosporomycetidae</taxon>
        <taxon>Pleosporales</taxon>
        <taxon>Pleosporineae</taxon>
        <taxon>Phaeosphaeriaceae</taxon>
        <taxon>Parastagonospora</taxon>
    </lineage>
</organism>
<name>A0A7U2EQW6_PHANO</name>
<sequence>NANHIHFGIYRQTAMSASSSSHSSMEGIESPGARRAISLLFTIPDRFYDFCHLDQKTFFELADWIIEHVASQLSSNISIEESLFMFLDVVARGNSFTNVAYEWEHDVQLTQSIFLNVLNALTVLHESKEVNPDIEAEAPSFKQTLKARWKGARSLRPGRSRMDGLIKIGEDEMAQDGLEVSQEGLKHALEALNNFINEQQAEC</sequence>
<gene>
    <name evidence="2" type="ORF">JI435_009240</name>
</gene>
<reference evidence="3" key="1">
    <citation type="journal article" date="2021" name="BMC Genomics">
        <title>Chromosome-level genome assembly and manually-curated proteome of model necrotroph Parastagonospora nodorum Sn15 reveals a genome-wide trove of candidate effector homologs, and redundancy of virulence-related functions within an accessory chromosome.</title>
        <authorList>
            <person name="Bertazzoni S."/>
            <person name="Jones D.A.B."/>
            <person name="Phan H.T."/>
            <person name="Tan K.-C."/>
            <person name="Hane J.K."/>
        </authorList>
    </citation>
    <scope>NUCLEOTIDE SEQUENCE [LARGE SCALE GENOMIC DNA]</scope>
    <source>
        <strain evidence="3">SN15 / ATCC MYA-4574 / FGSC 10173)</strain>
    </source>
</reference>
<evidence type="ECO:0000313" key="2">
    <source>
        <dbReference type="EMBL" id="QRC91418.1"/>
    </source>
</evidence>
<feature type="domain" description="DUF8040" evidence="1">
    <location>
        <begin position="39"/>
        <end position="122"/>
    </location>
</feature>
<evidence type="ECO:0000313" key="3">
    <source>
        <dbReference type="Proteomes" id="UP000663193"/>
    </source>
</evidence>
<feature type="non-terminal residue" evidence="2">
    <location>
        <position position="1"/>
    </location>
</feature>
<accession>A0A7U2EQW6</accession>
<dbReference type="Pfam" id="PF26138">
    <property type="entry name" value="DUF8040"/>
    <property type="match status" value="1"/>
</dbReference>
<proteinExistence type="predicted"/>
<dbReference type="OrthoDB" id="3853825at2759"/>
<dbReference type="Proteomes" id="UP000663193">
    <property type="component" value="Chromosome 1"/>
</dbReference>
<dbReference type="VEuPathDB" id="FungiDB:JI435_009240"/>
<protein>
    <recommendedName>
        <fullName evidence="1">DUF8040 domain-containing protein</fullName>
    </recommendedName>
</protein>
<evidence type="ECO:0000259" key="1">
    <source>
        <dbReference type="Pfam" id="PF26138"/>
    </source>
</evidence>
<dbReference type="AlphaFoldDB" id="A0A7U2EQW6"/>
<keyword evidence="3" id="KW-1185">Reference proteome</keyword>
<dbReference type="InterPro" id="IPR058353">
    <property type="entry name" value="DUF8040"/>
</dbReference>